<gene>
    <name evidence="3" type="ORF">B9R14_15500</name>
    <name evidence="2" type="ORF">HVS_11285</name>
</gene>
<sequence length="109" mass="12742">MKRLEKYRALRIARKKCIFISLLCFIIIITGILTVDYSINALMNGENGIKLFAVKKTGDGCYLIKIFNKDLYLNINYIKEDFNKLLEWLNISCSLVICYAIIVCRYLKF</sequence>
<dbReference type="EMBL" id="NEMB01000003">
    <property type="protein sequence ID" value="PQQ68032.1"/>
    <property type="molecule type" value="Genomic_DNA"/>
</dbReference>
<dbReference type="KEGG" id="hsc:HVS_11285"/>
<evidence type="ECO:0000256" key="1">
    <source>
        <dbReference type="SAM" id="Phobius"/>
    </source>
</evidence>
<keyword evidence="1" id="KW-0472">Membrane</keyword>
<evidence type="ECO:0000313" key="5">
    <source>
        <dbReference type="Proteomes" id="UP000239720"/>
    </source>
</evidence>
<evidence type="ECO:0000313" key="3">
    <source>
        <dbReference type="EMBL" id="PQQ68032.1"/>
    </source>
</evidence>
<dbReference type="Proteomes" id="UP000233534">
    <property type="component" value="Chromosome"/>
</dbReference>
<evidence type="ECO:0000313" key="2">
    <source>
        <dbReference type="EMBL" id="AUG58151.1"/>
    </source>
</evidence>
<keyword evidence="1" id="KW-0812">Transmembrane</keyword>
<dbReference type="RefSeq" id="WP_101302357.1">
    <property type="nucleotide sequence ID" value="NZ_CP025197.1"/>
</dbReference>
<protein>
    <submittedName>
        <fullName evidence="2">Uncharacterized protein</fullName>
    </submittedName>
</protein>
<organism evidence="2 4">
    <name type="scientific">Acetivibrio saccincola</name>
    <dbReference type="NCBI Taxonomy" id="1677857"/>
    <lineage>
        <taxon>Bacteria</taxon>
        <taxon>Bacillati</taxon>
        <taxon>Bacillota</taxon>
        <taxon>Clostridia</taxon>
        <taxon>Eubacteriales</taxon>
        <taxon>Oscillospiraceae</taxon>
        <taxon>Acetivibrio</taxon>
    </lineage>
</organism>
<reference evidence="3 5" key="2">
    <citation type="journal article" date="2018" name="Syst. Appl. Microbiol.">
        <title>Characterization and high-quality draft genome sequence of Herbivorax saccincola A7, an anaerobic, alkaliphilic, thermophilic, cellulolytic, and xylanolytic bacterium.</title>
        <authorList>
            <person name="Aikawa S."/>
            <person name="Baramee S."/>
            <person name="Sermsathanaswadi J."/>
            <person name="Thianheng P."/>
            <person name="Tachaapaikoon C."/>
            <person name="Shikata A."/>
            <person name="Waeonukul R."/>
            <person name="Pason P."/>
            <person name="Ratanakhanokchai K."/>
            <person name="Kosugi A."/>
        </authorList>
    </citation>
    <scope>NUCLEOTIDE SEQUENCE [LARGE SCALE GENOMIC DNA]</scope>
    <source>
        <strain evidence="3 5">A7</strain>
    </source>
</reference>
<feature type="transmembrane region" description="Helical" evidence="1">
    <location>
        <begin position="88"/>
        <end position="107"/>
    </location>
</feature>
<evidence type="ECO:0000313" key="4">
    <source>
        <dbReference type="Proteomes" id="UP000233534"/>
    </source>
</evidence>
<feature type="transmembrane region" description="Helical" evidence="1">
    <location>
        <begin position="20"/>
        <end position="39"/>
    </location>
</feature>
<keyword evidence="4" id="KW-1185">Reference proteome</keyword>
<accession>A0A2K9ENF2</accession>
<keyword evidence="1" id="KW-1133">Transmembrane helix</keyword>
<dbReference type="EMBL" id="CP025197">
    <property type="protein sequence ID" value="AUG58151.1"/>
    <property type="molecule type" value="Genomic_DNA"/>
</dbReference>
<dbReference type="AlphaFoldDB" id="A0A2K9ENF2"/>
<dbReference type="OrthoDB" id="2087364at2"/>
<name>A0A2K9ENF2_9FIRM</name>
<proteinExistence type="predicted"/>
<dbReference type="Proteomes" id="UP000239720">
    <property type="component" value="Unassembled WGS sequence"/>
</dbReference>
<reference evidence="2 4" key="1">
    <citation type="submission" date="2017-12" db="EMBL/GenBank/DDBJ databases">
        <title>Complete genome sequence of Herbivorax saccincola GGR1, a novel Cellulosome-producing hydrolytic bacterium in a thermophilic biogas plant, established by Illumina and Nanopore MinION sequencing.</title>
        <authorList>
            <person name="Pechtl A."/>
            <person name="Ruckert C."/>
            <person name="Koeck D.E."/>
            <person name="Maus I."/>
            <person name="Winkler A."/>
            <person name="Kalinowski J."/>
            <person name="Puhler A."/>
            <person name="Schwarz W.W."/>
            <person name="Zverlov V.V."/>
            <person name="Schluter A."/>
            <person name="Liebl W."/>
        </authorList>
    </citation>
    <scope>NUCLEOTIDE SEQUENCE [LARGE SCALE GENOMIC DNA]</scope>
    <source>
        <strain evidence="2">GGR1</strain>
        <strain evidence="4">SR1</strain>
    </source>
</reference>